<dbReference type="PATRIC" id="fig|294671.3.peg.581"/>
<sequence length="101" mass="11642">MYKDEMIQLHQFLVYVLKYLDTDNTAHEFCEDYLALNISPHHIHRTKAEHKHAIFVLSNTISEVILNKEEGSVPPNVSNALRDLVRRSKKELKAAEAAQSK</sequence>
<reference evidence="4" key="3">
    <citation type="submission" date="2016-10" db="EMBL/GenBank/DDBJ databases">
        <authorList>
            <person name="Varghese N."/>
        </authorList>
    </citation>
    <scope>NUCLEOTIDE SEQUENCE [LARGE SCALE GENOMIC DNA]</scope>
    <source>
        <strain evidence="4">DSM 16632</strain>
    </source>
</reference>
<dbReference type="RefSeq" id="WP_067146092.1">
    <property type="nucleotide sequence ID" value="NZ_CP014265.1"/>
</dbReference>
<organism evidence="1 3">
    <name type="scientific">Methanobrevibacter olleyae</name>
    <dbReference type="NCBI Taxonomy" id="294671"/>
    <lineage>
        <taxon>Archaea</taxon>
        <taxon>Methanobacteriati</taxon>
        <taxon>Methanobacteriota</taxon>
        <taxon>Methanomada group</taxon>
        <taxon>Methanobacteria</taxon>
        <taxon>Methanobacteriales</taxon>
        <taxon>Methanobacteriaceae</taxon>
        <taxon>Methanobrevibacter</taxon>
    </lineage>
</organism>
<reference evidence="3" key="2">
    <citation type="submission" date="2016-02" db="EMBL/GenBank/DDBJ databases">
        <title>The draft genome sequence of the rumen methanogen Methanobrevibacter olleyae YLM1.</title>
        <authorList>
            <consortium name="New Zealand Agricultural Greenhouse Gas Research Centre/Pastoral Greenhouse Gas Research Consortium"/>
            <person name="Kelly W.J."/>
            <person name="Li D."/>
            <person name="Lambie S.C."/>
            <person name="Attwood G.T."/>
            <person name="Altermann E."/>
            <person name="Leahy S.C."/>
        </authorList>
    </citation>
    <scope>NUCLEOTIDE SEQUENCE [LARGE SCALE GENOMIC DNA]</scope>
    <source>
        <strain evidence="3">YLM1</strain>
    </source>
</reference>
<protein>
    <submittedName>
        <fullName evidence="1">Uncharacterized protein</fullName>
    </submittedName>
</protein>
<dbReference type="PANTHER" id="PTHR42203">
    <property type="entry name" value="UPF0058 PROTEIN MJ1205"/>
    <property type="match status" value="1"/>
</dbReference>
<dbReference type="Gene3D" id="1.20.1270.110">
    <property type="entry name" value="Uncharacterised protein family UPF0058"/>
    <property type="match status" value="1"/>
</dbReference>
<gene>
    <name evidence="2" type="ORF">SAMN02910297_01111</name>
    <name evidence="1" type="ORF">YLM1_0560</name>
</gene>
<dbReference type="Proteomes" id="UP000183442">
    <property type="component" value="Unassembled WGS sequence"/>
</dbReference>
<dbReference type="EMBL" id="FOTL01000016">
    <property type="protein sequence ID" value="SFL51657.1"/>
    <property type="molecule type" value="Genomic_DNA"/>
</dbReference>
<dbReference type="SUPFAM" id="SSF140371">
    <property type="entry name" value="Vng1086c-like"/>
    <property type="match status" value="1"/>
</dbReference>
<dbReference type="EMBL" id="CP014265">
    <property type="protein sequence ID" value="AMK15117.1"/>
    <property type="molecule type" value="Genomic_DNA"/>
</dbReference>
<dbReference type="KEGG" id="mol:YLM1_0560"/>
<dbReference type="Pfam" id="PF01893">
    <property type="entry name" value="UPF0058"/>
    <property type="match status" value="1"/>
</dbReference>
<dbReference type="PANTHER" id="PTHR42203:SF2">
    <property type="entry name" value="UPF0058 PROTEIN MJ1205"/>
    <property type="match status" value="1"/>
</dbReference>
<evidence type="ECO:0000313" key="4">
    <source>
        <dbReference type="Proteomes" id="UP000183442"/>
    </source>
</evidence>
<accession>A0A126QZ98</accession>
<proteinExistence type="predicted"/>
<dbReference type="InterPro" id="IPR036519">
    <property type="entry name" value="UPF0058_sf"/>
</dbReference>
<reference evidence="1 3" key="1">
    <citation type="journal article" date="2016" name="Genome Announc.">
        <title>Draft Genome Sequence of the Rumen Methanogen Methanobrevibacter olleyae YLM1.</title>
        <authorList>
            <person name="Kelly W.J."/>
            <person name="Li D."/>
            <person name="Lambie S.C."/>
            <person name="Cox F."/>
            <person name="Attwood G.T."/>
            <person name="Altermann E."/>
            <person name="Leahy S.C."/>
        </authorList>
    </citation>
    <scope>NUCLEOTIDE SEQUENCE [LARGE SCALE GENOMIC DNA]</scope>
    <source>
        <strain evidence="1 3">YLM1</strain>
    </source>
</reference>
<evidence type="ECO:0000313" key="1">
    <source>
        <dbReference type="EMBL" id="AMK15117.1"/>
    </source>
</evidence>
<reference evidence="2" key="4">
    <citation type="submission" date="2016-10" db="EMBL/GenBank/DDBJ databases">
        <authorList>
            <person name="de Groot N.N."/>
        </authorList>
    </citation>
    <scope>NUCLEOTIDE SEQUENCE [LARGE SCALE GENOMIC DNA]</scope>
    <source>
        <strain evidence="2">DSM 16632</strain>
    </source>
</reference>
<evidence type="ECO:0000313" key="3">
    <source>
        <dbReference type="Proteomes" id="UP000066376"/>
    </source>
</evidence>
<name>A0A126QZ98_METOL</name>
<dbReference type="STRING" id="294671.YLM1_0560"/>
<dbReference type="Proteomes" id="UP000066376">
    <property type="component" value="Chromosome"/>
</dbReference>
<keyword evidence="3" id="KW-1185">Reference proteome</keyword>
<evidence type="ECO:0000313" key="2">
    <source>
        <dbReference type="EMBL" id="SFL51657.1"/>
    </source>
</evidence>
<dbReference type="InterPro" id="IPR002753">
    <property type="entry name" value="UPF0058"/>
</dbReference>
<dbReference type="AlphaFoldDB" id="A0A126QZ98"/>
<dbReference type="OrthoDB" id="177623at2157"/>
<dbReference type="GeneID" id="28488859"/>